<keyword evidence="18" id="KW-0732">Signal</keyword>
<dbReference type="STRING" id="743788.S8ECA6"/>
<feature type="disulfide bond" evidence="17">
    <location>
        <begin position="69"/>
        <end position="399"/>
    </location>
</feature>
<comment type="subunit">
    <text evidence="2">Monomer.</text>
</comment>
<evidence type="ECO:0000256" key="8">
    <source>
        <dbReference type="ARBA" id="ARBA00042300"/>
    </source>
</evidence>
<dbReference type="Proteomes" id="UP000015241">
    <property type="component" value="Unassembled WGS sequence"/>
</dbReference>
<keyword evidence="4" id="KW-0378">Hydrolase</keyword>
<dbReference type="GO" id="GO:0003993">
    <property type="term" value="F:acid phosphatase activity"/>
    <property type="evidence" value="ECO:0007669"/>
    <property type="project" value="TreeGrafter"/>
</dbReference>
<feature type="disulfide bond" evidence="17">
    <location>
        <begin position="253"/>
        <end position="267"/>
    </location>
</feature>
<sequence>MLASISLIAFAALAPHALALPSSSRQPNSNIRRSTTINTTGVFGPDSNLWAEMTAYYPVADYVPPPSNCEIDQVNIIERHGARYPKKKPGKKMKSALKKLQGATITESSMNFINDFTYDLGEDDLTAYGALQSHDAGAEAYQRYSSLVSTDSLPFIRASSSPRVVDSAGNWTLGFASASNQLYQPVVSVIISDDGNDTLNDGSCAALSDSNSPDDEDDTYLDIYTANITDYLNSGAPGADLDSTDVQYLIELCPYVTVANAERSEWCDFFTSLGVFPDFEYYGDIDKYYETGWGQGPLGPAQGIGYINELLARLTNTPVDDSTSTNTTLDSDPATFPLNLTFYADFSHDSLMIAVYSAMGLFPTSPLDYTSIDAEETGQWRVSEMTPFAARMVVERMSCSDESGSGDGEYVRVLVNQAVQPMPFCDSDANNLCSLDTFVESQAFARNNGYGVWDECSD</sequence>
<proteinExistence type="predicted"/>
<evidence type="ECO:0000256" key="4">
    <source>
        <dbReference type="ARBA" id="ARBA00022801"/>
    </source>
</evidence>
<dbReference type="OrthoDB" id="6509975at2759"/>
<dbReference type="AlphaFoldDB" id="S8ECA6"/>
<comment type="catalytic activity">
    <reaction evidence="9">
        <text>1D-myo-inositol 1,2,5,6-tetrakisphosphate + H2O = 1D-myo-inositol 1,2,6-trisphosphate + phosphate</text>
        <dbReference type="Rhea" id="RHEA:77119"/>
        <dbReference type="ChEBI" id="CHEBI:15377"/>
        <dbReference type="ChEBI" id="CHEBI:43474"/>
        <dbReference type="ChEBI" id="CHEBI:195535"/>
        <dbReference type="ChEBI" id="CHEBI:195537"/>
    </reaction>
    <physiologicalReaction direction="left-to-right" evidence="9">
        <dbReference type="Rhea" id="RHEA:77120"/>
    </physiologicalReaction>
</comment>
<dbReference type="FunCoup" id="S8ECA6">
    <property type="interactions" value="208"/>
</dbReference>
<evidence type="ECO:0000256" key="7">
    <source>
        <dbReference type="ARBA" id="ARBA00041857"/>
    </source>
</evidence>
<dbReference type="InterPro" id="IPR033379">
    <property type="entry name" value="Acid_Pase_AS"/>
</dbReference>
<comment type="catalytic activity">
    <reaction evidence="10">
        <text>1D-myo-inositol 1,2-bisphosphate + H2O = 1D-myo-inositol 2-phosphate + phosphate</text>
        <dbReference type="Rhea" id="RHEA:77135"/>
        <dbReference type="ChEBI" id="CHEBI:15377"/>
        <dbReference type="ChEBI" id="CHEBI:43474"/>
        <dbReference type="ChEBI" id="CHEBI:84142"/>
        <dbReference type="ChEBI" id="CHEBI:195539"/>
    </reaction>
    <physiologicalReaction direction="left-to-right" evidence="10">
        <dbReference type="Rhea" id="RHEA:77136"/>
    </physiologicalReaction>
</comment>
<feature type="chain" id="PRO_5004550563" description="Phytase A" evidence="18">
    <location>
        <begin position="20"/>
        <end position="458"/>
    </location>
</feature>
<dbReference type="eggNOG" id="KOG1382">
    <property type="taxonomic scope" value="Eukaryota"/>
</dbReference>
<feature type="signal peptide" evidence="18">
    <location>
        <begin position="1"/>
        <end position="19"/>
    </location>
</feature>
<evidence type="ECO:0000313" key="19">
    <source>
        <dbReference type="EMBL" id="EPT00854.1"/>
    </source>
</evidence>
<dbReference type="Pfam" id="PF00328">
    <property type="entry name" value="His_Phos_2"/>
    <property type="match status" value="1"/>
</dbReference>
<dbReference type="PANTHER" id="PTHR20963:SF24">
    <property type="entry name" value="3-PHYTASE B"/>
    <property type="match status" value="1"/>
</dbReference>
<dbReference type="GO" id="GO:0005576">
    <property type="term" value="C:extracellular region"/>
    <property type="evidence" value="ECO:0007669"/>
    <property type="project" value="UniProtKB-SubCell"/>
</dbReference>
<keyword evidence="20" id="KW-1185">Reference proteome</keyword>
<evidence type="ECO:0000256" key="10">
    <source>
        <dbReference type="ARBA" id="ARBA00043675"/>
    </source>
</evidence>
<comment type="catalytic activity">
    <reaction evidence="13">
        <text>1D-myo-inositol hexakisphosphate + H2O = 1D-myo-inositol 1,2,4,5,6-pentakisphosphate + phosphate</text>
        <dbReference type="Rhea" id="RHEA:16989"/>
        <dbReference type="ChEBI" id="CHEBI:15377"/>
        <dbReference type="ChEBI" id="CHEBI:43474"/>
        <dbReference type="ChEBI" id="CHEBI:57798"/>
        <dbReference type="ChEBI" id="CHEBI:58130"/>
        <dbReference type="EC" id="3.1.3.8"/>
    </reaction>
    <physiologicalReaction direction="left-to-right" evidence="13">
        <dbReference type="Rhea" id="RHEA:16990"/>
    </physiologicalReaction>
</comment>
<evidence type="ECO:0000256" key="18">
    <source>
        <dbReference type="SAM" id="SignalP"/>
    </source>
</evidence>
<dbReference type="SUPFAM" id="SSF53254">
    <property type="entry name" value="Phosphoglycerate mutase-like"/>
    <property type="match status" value="1"/>
</dbReference>
<dbReference type="InterPro" id="IPR029033">
    <property type="entry name" value="His_PPase_superfam"/>
</dbReference>
<evidence type="ECO:0000256" key="3">
    <source>
        <dbReference type="ARBA" id="ARBA00022525"/>
    </source>
</evidence>
<comment type="catalytic activity">
    <reaction evidence="12">
        <text>1D-myo-inositol 1,2,4,5,6-pentakisphosphate + H2O = 1D-myo-inositol 1,2,5,6-tetrakisphosphate + phosphate</text>
        <dbReference type="Rhea" id="RHEA:77115"/>
        <dbReference type="ChEBI" id="CHEBI:15377"/>
        <dbReference type="ChEBI" id="CHEBI:43474"/>
        <dbReference type="ChEBI" id="CHEBI:57798"/>
        <dbReference type="ChEBI" id="CHEBI:195535"/>
    </reaction>
    <physiologicalReaction direction="left-to-right" evidence="12">
        <dbReference type="Rhea" id="RHEA:77116"/>
    </physiologicalReaction>
</comment>
<comment type="subcellular location">
    <subcellularLocation>
        <location evidence="1">Secreted</location>
    </subcellularLocation>
</comment>
<keyword evidence="6" id="KW-0325">Glycoprotein</keyword>
<evidence type="ECO:0000256" key="12">
    <source>
        <dbReference type="ARBA" id="ARBA00043748"/>
    </source>
</evidence>
<evidence type="ECO:0000256" key="17">
    <source>
        <dbReference type="PIRSR" id="PIRSR000894-2"/>
    </source>
</evidence>
<evidence type="ECO:0000256" key="11">
    <source>
        <dbReference type="ARBA" id="ARBA00043721"/>
    </source>
</evidence>
<evidence type="ECO:0000256" key="13">
    <source>
        <dbReference type="ARBA" id="ARBA00043788"/>
    </source>
</evidence>
<dbReference type="InParanoid" id="S8ECA6"/>
<protein>
    <recommendedName>
        <fullName evidence="14">Phytase A</fullName>
    </recommendedName>
    <alternativeName>
        <fullName evidence="15">Histidine acid phosphatase phyA</fullName>
    </alternativeName>
    <alternativeName>
        <fullName evidence="8">Myo-inositol hexakisphosphate phosphohydrolase A</fullName>
    </alternativeName>
    <alternativeName>
        <fullName evidence="7">Myo-inositol-hexaphosphate 3-phosphohydrolase A</fullName>
    </alternativeName>
</protein>
<feature type="active site" description="Nucleophile" evidence="16">
    <location>
        <position position="80"/>
    </location>
</feature>
<feature type="active site" description="Proton donor" evidence="16">
    <location>
        <position position="349"/>
    </location>
</feature>
<dbReference type="PIRSF" id="PIRSF000894">
    <property type="entry name" value="Acid_phosphatase"/>
    <property type="match status" value="1"/>
</dbReference>
<evidence type="ECO:0000256" key="15">
    <source>
        <dbReference type="ARBA" id="ARBA00044262"/>
    </source>
</evidence>
<reference evidence="19 20" key="1">
    <citation type="journal article" date="2012" name="Science">
        <title>The Paleozoic origin of enzymatic lignin decomposition reconstructed from 31 fungal genomes.</title>
        <authorList>
            <person name="Floudas D."/>
            <person name="Binder M."/>
            <person name="Riley R."/>
            <person name="Barry K."/>
            <person name="Blanchette R.A."/>
            <person name="Henrissat B."/>
            <person name="Martinez A.T."/>
            <person name="Otillar R."/>
            <person name="Spatafora J.W."/>
            <person name="Yadav J.S."/>
            <person name="Aerts A."/>
            <person name="Benoit I."/>
            <person name="Boyd A."/>
            <person name="Carlson A."/>
            <person name="Copeland A."/>
            <person name="Coutinho P.M."/>
            <person name="de Vries R.P."/>
            <person name="Ferreira P."/>
            <person name="Findley K."/>
            <person name="Foster B."/>
            <person name="Gaskell J."/>
            <person name="Glotzer D."/>
            <person name="Gorecki P."/>
            <person name="Heitman J."/>
            <person name="Hesse C."/>
            <person name="Hori C."/>
            <person name="Igarashi K."/>
            <person name="Jurgens J.A."/>
            <person name="Kallen N."/>
            <person name="Kersten P."/>
            <person name="Kohler A."/>
            <person name="Kuees U."/>
            <person name="Kumar T.K.A."/>
            <person name="Kuo A."/>
            <person name="LaButti K."/>
            <person name="Larrondo L.F."/>
            <person name="Lindquist E."/>
            <person name="Ling A."/>
            <person name="Lombard V."/>
            <person name="Lucas S."/>
            <person name="Lundell T."/>
            <person name="Martin R."/>
            <person name="McLaughlin D.J."/>
            <person name="Morgenstern I."/>
            <person name="Morin E."/>
            <person name="Murat C."/>
            <person name="Nagy L.G."/>
            <person name="Nolan M."/>
            <person name="Ohm R.A."/>
            <person name="Patyshakuliyeva A."/>
            <person name="Rokas A."/>
            <person name="Ruiz-Duenas F.J."/>
            <person name="Sabat G."/>
            <person name="Salamov A."/>
            <person name="Samejima M."/>
            <person name="Schmutz J."/>
            <person name="Slot J.C."/>
            <person name="St John F."/>
            <person name="Stenlid J."/>
            <person name="Sun H."/>
            <person name="Sun S."/>
            <person name="Syed K."/>
            <person name="Tsang A."/>
            <person name="Wiebenga A."/>
            <person name="Young D."/>
            <person name="Pisabarro A."/>
            <person name="Eastwood D.C."/>
            <person name="Martin F."/>
            <person name="Cullen D."/>
            <person name="Grigoriev I.V."/>
            <person name="Hibbett D.S."/>
        </authorList>
    </citation>
    <scope>NUCLEOTIDE SEQUENCE</scope>
    <source>
        <strain evidence="20">FP-58527</strain>
    </source>
</reference>
<organism evidence="19 20">
    <name type="scientific">Fomitopsis schrenkii</name>
    <name type="common">Brown rot fungus</name>
    <dbReference type="NCBI Taxonomy" id="2126942"/>
    <lineage>
        <taxon>Eukaryota</taxon>
        <taxon>Fungi</taxon>
        <taxon>Dikarya</taxon>
        <taxon>Basidiomycota</taxon>
        <taxon>Agaricomycotina</taxon>
        <taxon>Agaricomycetes</taxon>
        <taxon>Polyporales</taxon>
        <taxon>Fomitopsis</taxon>
    </lineage>
</organism>
<evidence type="ECO:0000256" key="1">
    <source>
        <dbReference type="ARBA" id="ARBA00004613"/>
    </source>
</evidence>
<evidence type="ECO:0000256" key="6">
    <source>
        <dbReference type="ARBA" id="ARBA00023180"/>
    </source>
</evidence>
<dbReference type="PANTHER" id="PTHR20963">
    <property type="entry name" value="MULTIPLE INOSITOL POLYPHOSPHATE PHOSPHATASE-RELATED"/>
    <property type="match status" value="1"/>
</dbReference>
<keyword evidence="5 17" id="KW-1015">Disulfide bond</keyword>
<evidence type="ECO:0000256" key="14">
    <source>
        <dbReference type="ARBA" id="ARBA00044106"/>
    </source>
</evidence>
<keyword evidence="3" id="KW-0964">Secreted</keyword>
<accession>S8ECA6</accession>
<dbReference type="InterPro" id="IPR016274">
    <property type="entry name" value="Histidine_acid_Pase_euk"/>
</dbReference>
<evidence type="ECO:0000256" key="9">
    <source>
        <dbReference type="ARBA" id="ARBA00043670"/>
    </source>
</evidence>
<dbReference type="GO" id="GO:0016158">
    <property type="term" value="F:inositol hexakisphosphate 3-phosphatase activity"/>
    <property type="evidence" value="ECO:0007669"/>
    <property type="project" value="UniProtKB-EC"/>
</dbReference>
<feature type="disulfide bond" evidence="17">
    <location>
        <begin position="425"/>
        <end position="433"/>
    </location>
</feature>
<dbReference type="CDD" id="cd07061">
    <property type="entry name" value="HP_HAP_like"/>
    <property type="match status" value="1"/>
</dbReference>
<dbReference type="Gene3D" id="3.40.50.1240">
    <property type="entry name" value="Phosphoglycerate mutase-like"/>
    <property type="match status" value="1"/>
</dbReference>
<evidence type="ECO:0000313" key="20">
    <source>
        <dbReference type="Proteomes" id="UP000015241"/>
    </source>
</evidence>
<dbReference type="EMBL" id="KE504146">
    <property type="protein sequence ID" value="EPT00854.1"/>
    <property type="molecule type" value="Genomic_DNA"/>
</dbReference>
<dbReference type="PROSITE" id="PS00616">
    <property type="entry name" value="HIS_ACID_PHOSPHAT_1"/>
    <property type="match status" value="1"/>
</dbReference>
<evidence type="ECO:0000256" key="5">
    <source>
        <dbReference type="ARBA" id="ARBA00023157"/>
    </source>
</evidence>
<comment type="catalytic activity">
    <reaction evidence="11">
        <text>1D-myo-inositol 1,2,6-trisphosphate + H2O = 1D-myo-inositol 1,2-bisphosphate + phosphate</text>
        <dbReference type="Rhea" id="RHEA:77131"/>
        <dbReference type="ChEBI" id="CHEBI:15377"/>
        <dbReference type="ChEBI" id="CHEBI:43474"/>
        <dbReference type="ChEBI" id="CHEBI:195537"/>
        <dbReference type="ChEBI" id="CHEBI:195539"/>
    </reaction>
    <physiologicalReaction direction="left-to-right" evidence="11">
        <dbReference type="Rhea" id="RHEA:77132"/>
    </physiologicalReaction>
</comment>
<dbReference type="PROSITE" id="PS00778">
    <property type="entry name" value="HIS_ACID_PHOSPHAT_2"/>
    <property type="match status" value="1"/>
</dbReference>
<dbReference type="InterPro" id="IPR000560">
    <property type="entry name" value="His_Pase_clade-2"/>
</dbReference>
<dbReference type="HOGENOM" id="CLU_020880_0_1_1"/>
<evidence type="ECO:0000256" key="16">
    <source>
        <dbReference type="PIRSR" id="PIRSR000894-1"/>
    </source>
</evidence>
<name>S8ECA6_FOMSC</name>
<evidence type="ECO:0000256" key="2">
    <source>
        <dbReference type="ARBA" id="ARBA00011245"/>
    </source>
</evidence>
<gene>
    <name evidence="19" type="ORF">FOMPIDRAFT_1049360</name>
</gene>